<feature type="repeat" description="TPR" evidence="4">
    <location>
        <begin position="101"/>
        <end position="134"/>
    </location>
</feature>
<dbReference type="InterPro" id="IPR006665">
    <property type="entry name" value="OmpA-like"/>
</dbReference>
<accession>A0AAU8FLM5</accession>
<protein>
    <submittedName>
        <fullName evidence="7">OmpA family protein</fullName>
    </submittedName>
</protein>
<evidence type="ECO:0000256" key="4">
    <source>
        <dbReference type="PROSITE-ProRule" id="PRU00339"/>
    </source>
</evidence>
<proteinExistence type="predicted"/>
<dbReference type="Pfam" id="PF00691">
    <property type="entry name" value="OmpA"/>
    <property type="match status" value="1"/>
</dbReference>
<dbReference type="SUPFAM" id="SSF82171">
    <property type="entry name" value="DPP6 N-terminal domain-like"/>
    <property type="match status" value="1"/>
</dbReference>
<comment type="subcellular location">
    <subcellularLocation>
        <location evidence="1">Cell outer membrane</location>
    </subcellularLocation>
</comment>
<dbReference type="InterPro" id="IPR011042">
    <property type="entry name" value="6-blade_b-propeller_TolB-like"/>
</dbReference>
<organism evidence="7">
    <name type="scientific">Dyadobacter sp. 676</name>
    <dbReference type="NCBI Taxonomy" id="3088362"/>
    <lineage>
        <taxon>Bacteria</taxon>
        <taxon>Pseudomonadati</taxon>
        <taxon>Bacteroidota</taxon>
        <taxon>Cytophagia</taxon>
        <taxon>Cytophagales</taxon>
        <taxon>Spirosomataceae</taxon>
        <taxon>Dyadobacter</taxon>
    </lineage>
</organism>
<evidence type="ECO:0000256" key="3">
    <source>
        <dbReference type="ARBA" id="ARBA00023237"/>
    </source>
</evidence>
<gene>
    <name evidence="7" type="ORF">ABV298_03380</name>
</gene>
<evidence type="ECO:0000313" key="7">
    <source>
        <dbReference type="EMBL" id="XCH25483.1"/>
    </source>
</evidence>
<evidence type="ECO:0000259" key="6">
    <source>
        <dbReference type="PROSITE" id="PS51123"/>
    </source>
</evidence>
<dbReference type="InterPro" id="IPR050330">
    <property type="entry name" value="Bact_OuterMem_StrucFunc"/>
</dbReference>
<dbReference type="RefSeq" id="WP_353720783.1">
    <property type="nucleotide sequence ID" value="NZ_CP159289.1"/>
</dbReference>
<dbReference type="PROSITE" id="PS50005">
    <property type="entry name" value="TPR"/>
    <property type="match status" value="1"/>
</dbReference>
<dbReference type="SMART" id="SM00028">
    <property type="entry name" value="TPR"/>
    <property type="match status" value="3"/>
</dbReference>
<dbReference type="InterPro" id="IPR036737">
    <property type="entry name" value="OmpA-like_sf"/>
</dbReference>
<sequence>MHRIILFCIALGTFTLQSVSAQEVTLSRKAREVYDKAQKAWQERRLPEATELFLKVLEIEPDSYDTHLRLAQVYELQRNPDLTRKHYYKAIRIRPDAPQSAPAFQWIGRDHFNAQRYDSAQVYFEKALALFPARSSLGRLAEKSVASSKFAQQAVKNPLVIEKKSLGDTVNFLETQYFPVMTADDETLIFTGLTANRDENIYVTRRGKSGLAADRSPADRWDVPEEISKAINTTNNEGTCTVSADGRTLVFTACNRPDGYGSCDLYISHKEGKEWSQPVNLGQEVNSREWESQPSLSADGHTLYFASDRKGGVGKRDIWVTGLDDKKQWTAPRNLGPAINTPDDENAPFIHANGRTLFYSSNGLPGMGGFDIFITQKIDTAWAPATNIGYPINTVSDQVGLFIASNGENAYYTDDNTEKGNGRSLLYTFRVPESLQKIITPTRYAKGRVFDKKTGAVLASDIDLFDLKTQTKVGSFTSDSQNGSFLAVLNSGGEYAFYVSKPGYLFKSLSFSVDKDQSFVNLEIPLEAIEKDRAEVLNNIFFKTGEYILDDKSKVELDKLTDFLSKNKAIKIEISGHTDDVGSDTENMALSQRRAQSVQYYLQQSGIAADRILAKGYGETKPVAPNDSDENRQKNRRIEWRIL</sequence>
<keyword evidence="3" id="KW-0998">Cell outer membrane</keyword>
<evidence type="ECO:0000256" key="5">
    <source>
        <dbReference type="PROSITE-ProRule" id="PRU00473"/>
    </source>
</evidence>
<dbReference type="CDD" id="cd15482">
    <property type="entry name" value="Sialidase_non-viral"/>
    <property type="match status" value="1"/>
</dbReference>
<dbReference type="CDD" id="cd07185">
    <property type="entry name" value="OmpA_C-like"/>
    <property type="match status" value="1"/>
</dbReference>
<dbReference type="SUPFAM" id="SSF48452">
    <property type="entry name" value="TPR-like"/>
    <property type="match status" value="1"/>
</dbReference>
<dbReference type="SUPFAM" id="SSF103088">
    <property type="entry name" value="OmpA-like"/>
    <property type="match status" value="1"/>
</dbReference>
<dbReference type="InterPro" id="IPR019734">
    <property type="entry name" value="TPR_rpt"/>
</dbReference>
<keyword evidence="4" id="KW-0802">TPR repeat</keyword>
<dbReference type="GO" id="GO:0009279">
    <property type="term" value="C:cell outer membrane"/>
    <property type="evidence" value="ECO:0007669"/>
    <property type="project" value="UniProtKB-SubCell"/>
</dbReference>
<feature type="domain" description="OmpA-like" evidence="6">
    <location>
        <begin position="529"/>
        <end position="643"/>
    </location>
</feature>
<dbReference type="Gene3D" id="2.120.10.30">
    <property type="entry name" value="TolB, C-terminal domain"/>
    <property type="match status" value="1"/>
</dbReference>
<dbReference type="Gene3D" id="1.25.40.10">
    <property type="entry name" value="Tetratricopeptide repeat domain"/>
    <property type="match status" value="1"/>
</dbReference>
<reference evidence="7" key="1">
    <citation type="submission" date="2024-06" db="EMBL/GenBank/DDBJ databases">
        <title>Sequencing and assembly of the genome of Dyadobacter sp. strain 676, a symbiont of Cyamopsis tetragonoloba.</title>
        <authorList>
            <person name="Guro P."/>
            <person name="Sazanova A."/>
            <person name="Kuznetsova I."/>
            <person name="Belimov A."/>
            <person name="Safronova V."/>
        </authorList>
    </citation>
    <scope>NUCLEOTIDE SEQUENCE</scope>
    <source>
        <strain evidence="7">676</strain>
    </source>
</reference>
<evidence type="ECO:0000256" key="2">
    <source>
        <dbReference type="ARBA" id="ARBA00023136"/>
    </source>
</evidence>
<dbReference type="EMBL" id="CP159289">
    <property type="protein sequence ID" value="XCH25483.1"/>
    <property type="molecule type" value="Genomic_DNA"/>
</dbReference>
<dbReference type="InterPro" id="IPR006664">
    <property type="entry name" value="OMP_bac"/>
</dbReference>
<dbReference type="PRINTS" id="PR01023">
    <property type="entry name" value="NAFLGMOTY"/>
</dbReference>
<name>A0AAU8FLM5_9BACT</name>
<dbReference type="PRINTS" id="PR01021">
    <property type="entry name" value="OMPADOMAIN"/>
</dbReference>
<dbReference type="Pfam" id="PF07676">
    <property type="entry name" value="PD40"/>
    <property type="match status" value="3"/>
</dbReference>
<dbReference type="PROSITE" id="PS01068">
    <property type="entry name" value="OMPA_1"/>
    <property type="match status" value="1"/>
</dbReference>
<evidence type="ECO:0000256" key="1">
    <source>
        <dbReference type="ARBA" id="ARBA00004442"/>
    </source>
</evidence>
<dbReference type="PANTHER" id="PTHR30329">
    <property type="entry name" value="STATOR ELEMENT OF FLAGELLAR MOTOR COMPLEX"/>
    <property type="match status" value="1"/>
</dbReference>
<dbReference type="PANTHER" id="PTHR30329:SF21">
    <property type="entry name" value="LIPOPROTEIN YIAD-RELATED"/>
    <property type="match status" value="1"/>
</dbReference>
<dbReference type="InterPro" id="IPR011659">
    <property type="entry name" value="WD40"/>
</dbReference>
<dbReference type="InterPro" id="IPR011990">
    <property type="entry name" value="TPR-like_helical_dom_sf"/>
</dbReference>
<dbReference type="Gene3D" id="3.30.1330.60">
    <property type="entry name" value="OmpA-like domain"/>
    <property type="match status" value="1"/>
</dbReference>
<dbReference type="AlphaFoldDB" id="A0AAU8FLM5"/>
<dbReference type="InterPro" id="IPR006690">
    <property type="entry name" value="OMPA-like_CS"/>
</dbReference>
<keyword evidence="2 5" id="KW-0472">Membrane</keyword>
<dbReference type="PROSITE" id="PS51123">
    <property type="entry name" value="OMPA_2"/>
    <property type="match status" value="1"/>
</dbReference>